<dbReference type="Gene3D" id="2.115.10.20">
    <property type="entry name" value="Glycosyl hydrolase domain, family 43"/>
    <property type="match status" value="1"/>
</dbReference>
<comment type="caution">
    <text evidence="3">The sequence shown here is derived from an EMBL/GenBank/DDBJ whole genome shotgun (WGS) entry which is preliminary data.</text>
</comment>
<protein>
    <recommendedName>
        <fullName evidence="2">SLH domain-containing protein</fullName>
    </recommendedName>
</protein>
<evidence type="ECO:0000259" key="2">
    <source>
        <dbReference type="PROSITE" id="PS51272"/>
    </source>
</evidence>
<dbReference type="PROSITE" id="PS51272">
    <property type="entry name" value="SLH"/>
    <property type="match status" value="3"/>
</dbReference>
<proteinExistence type="predicted"/>
<dbReference type="GO" id="GO:0005975">
    <property type="term" value="P:carbohydrate metabolic process"/>
    <property type="evidence" value="ECO:0007669"/>
    <property type="project" value="UniProtKB-ARBA"/>
</dbReference>
<dbReference type="Pfam" id="PF09479">
    <property type="entry name" value="Flg_new"/>
    <property type="match status" value="1"/>
</dbReference>
<dbReference type="InterPro" id="IPR000421">
    <property type="entry name" value="FA58C"/>
</dbReference>
<evidence type="ECO:0000313" key="3">
    <source>
        <dbReference type="EMBL" id="NMF01813.1"/>
    </source>
</evidence>
<dbReference type="Gene3D" id="2.60.40.1080">
    <property type="match status" value="2"/>
</dbReference>
<dbReference type="InterPro" id="IPR023296">
    <property type="entry name" value="Glyco_hydro_beta-prop_sf"/>
</dbReference>
<organism evidence="3 4">
    <name type="scientific">Bifidobacterium boum</name>
    <dbReference type="NCBI Taxonomy" id="78343"/>
    <lineage>
        <taxon>Bacteria</taxon>
        <taxon>Bacillati</taxon>
        <taxon>Actinomycetota</taxon>
        <taxon>Actinomycetes</taxon>
        <taxon>Bifidobacteriales</taxon>
        <taxon>Bifidobacteriaceae</taxon>
        <taxon>Bifidobacterium</taxon>
    </lineage>
</organism>
<dbReference type="InterPro" id="IPR003343">
    <property type="entry name" value="Big_2"/>
</dbReference>
<evidence type="ECO:0000256" key="1">
    <source>
        <dbReference type="ARBA" id="ARBA00004196"/>
    </source>
</evidence>
<feature type="domain" description="SLH" evidence="2">
    <location>
        <begin position="1162"/>
        <end position="1225"/>
    </location>
</feature>
<dbReference type="PANTHER" id="PTHR43308">
    <property type="entry name" value="OUTER MEMBRANE PROTEIN ALPHA-RELATED"/>
    <property type="match status" value="1"/>
</dbReference>
<dbReference type="Pfam" id="PF02368">
    <property type="entry name" value="Big_2"/>
    <property type="match status" value="2"/>
</dbReference>
<feature type="domain" description="SLH" evidence="2">
    <location>
        <begin position="1230"/>
        <end position="1293"/>
    </location>
</feature>
<dbReference type="SMART" id="SM00635">
    <property type="entry name" value="BID_2"/>
    <property type="match status" value="2"/>
</dbReference>
<dbReference type="SUPFAM" id="SSF49373">
    <property type="entry name" value="Invasin/intimin cell-adhesion fragments"/>
    <property type="match status" value="2"/>
</dbReference>
<dbReference type="Proteomes" id="UP000583419">
    <property type="component" value="Unassembled WGS sequence"/>
</dbReference>
<dbReference type="Pfam" id="PF00754">
    <property type="entry name" value="F5_F8_type_C"/>
    <property type="match status" value="1"/>
</dbReference>
<dbReference type="PANTHER" id="PTHR43308:SF5">
    <property type="entry name" value="S-LAYER PROTEIN _ PEPTIDOGLYCAN ENDO-BETA-N-ACETYLGLUCOSAMINIDASE"/>
    <property type="match status" value="1"/>
</dbReference>
<dbReference type="SUPFAM" id="SSF75005">
    <property type="entry name" value="Arabinanase/levansucrase/invertase"/>
    <property type="match status" value="1"/>
</dbReference>
<dbReference type="Gene3D" id="2.60.120.260">
    <property type="entry name" value="Galactose-binding domain-like"/>
    <property type="match status" value="1"/>
</dbReference>
<dbReference type="EMBL" id="JABAGJ010000001">
    <property type="protein sequence ID" value="NMF01813.1"/>
    <property type="molecule type" value="Genomic_DNA"/>
</dbReference>
<dbReference type="RefSeq" id="WP_168973053.1">
    <property type="nucleotide sequence ID" value="NZ_JABAGJ010000001.1"/>
</dbReference>
<dbReference type="InterPro" id="IPR008979">
    <property type="entry name" value="Galactose-bd-like_sf"/>
</dbReference>
<accession>A0A848D628</accession>
<dbReference type="InterPro" id="IPR051465">
    <property type="entry name" value="Cell_Envelope_Struct_Comp"/>
</dbReference>
<dbReference type="Gene3D" id="2.60.40.10">
    <property type="entry name" value="Immunoglobulins"/>
    <property type="match status" value="2"/>
</dbReference>
<dbReference type="InterPro" id="IPR008964">
    <property type="entry name" value="Invasin/intimin_cell_adhesion"/>
</dbReference>
<reference evidence="3 4" key="1">
    <citation type="submission" date="2020-04" db="EMBL/GenBank/DDBJ databases">
        <authorList>
            <person name="Hitch T.C.A."/>
            <person name="Wylensek D."/>
            <person name="Clavel T."/>
        </authorList>
    </citation>
    <scope>NUCLEOTIDE SEQUENCE [LARGE SCALE GENOMIC DNA]</scope>
    <source>
        <strain evidence="3 4">WCA-130-P53-4B</strain>
    </source>
</reference>
<dbReference type="InterPro" id="IPR001119">
    <property type="entry name" value="SLH_dom"/>
</dbReference>
<dbReference type="Pfam" id="PF00395">
    <property type="entry name" value="SLH"/>
    <property type="match status" value="3"/>
</dbReference>
<evidence type="ECO:0000313" key="4">
    <source>
        <dbReference type="Proteomes" id="UP000583419"/>
    </source>
</evidence>
<dbReference type="Gene3D" id="2.60.40.4270">
    <property type="entry name" value="Listeria-Bacteroides repeat domain"/>
    <property type="match status" value="1"/>
</dbReference>
<feature type="domain" description="SLH" evidence="2">
    <location>
        <begin position="1297"/>
        <end position="1355"/>
    </location>
</feature>
<gene>
    <name evidence="3" type="ORF">HF843_01140</name>
</gene>
<dbReference type="GO" id="GO:0030313">
    <property type="term" value="C:cell envelope"/>
    <property type="evidence" value="ECO:0007669"/>
    <property type="project" value="UniProtKB-SubCell"/>
</dbReference>
<dbReference type="SUPFAM" id="SSF49785">
    <property type="entry name" value="Galactose-binding domain-like"/>
    <property type="match status" value="1"/>
</dbReference>
<sequence length="1355" mass="144715">MKVMQGHRWPVLVTALLVSVCLVFLPVPVGSLMVAHAADAVRFQSAAEVFRIKGSSTANNARVMWQEVSQAVSYVVQRTDTSGQTVDLGMVKGTQFDDYAVPEDSAYTYTVKALDAAGNMLGSATTNTVEPFMTTSITKAWNNVTGKQIESPDFDLTFTDASADSASPGSNVKWKDCTADSIKRHDPSWIWAGWKKSGENIQATVRAQYDFVEQVDGVDYHSHCVVPSWDNDPLPVRNADGSTFEIDNASIGSSGMQINPVTHHAVLYGHVMTSSDRAQFATLELDGTQTLVHSFVGHPAGYDTNDSSLFVDGNDAYLVASVNSNSDVAVIKMDNVWSEPTTQSKILFAGENREAPFITKIGGYYFATTSHTSWWEPSQTTYEVSTSPLGDWSASQPLGDQSGYDAQSIALTRSMSIYDTTSDCPNAIRDSYALRLNHWGANRSPATSLGNVVLYMPVAVNGSYIATSWFPEIDMDARYGFVPVLSGKVLTQTSSGSGESAVAIDSTAGLSSELLDGEDQTTADTTYVNHGSDTTGNAYSVTVDLKRASDISEVDFSTPTQDKLYAWRIYHYHISVSNDGTTFTDVYSGSTSNLQGFYSNSISNVTARFVRVTIDGTELSKQSQGATPLNAVSSVSVLGSSSGELSNQHIVAFNSQGAGDIAYQLVNAGATASAPQTPTKSENVFLGWFTKPSGGEQYDFSKPVTADATLYAHWRIPATSATISNATNGALTVRKGNSVTAKLSVEPTDQTDIPVWSSSDETVASVTQDGKITGHKMGNTVITVRVGDVSTSVNVMVTDEVTTTIYYAVPSWWTDCNINYELNWSWNNQQMTMTGDGWAKIAITHSSDVLIGHVSFHSSNSGGDNNNGSNYSFNGTVATVKDNVVSDTVPTATTTIYYPRKGQDSYIVNWTDMSGKTTSENMISTGDGWMKAIITHDPGAGVTAAIKDTTSGNLDAGADGKGYALEGQAEVYLSSDGFHSGAPDATTIVYYRTAQDWWKDCSINYYLAGTWTKTACTAIGGHWYKVAIAHKAGMHIQHISFSSTNGGGDDNSKAEYTASGLYESIRNGKTDQSKPVIAIAAGADTKSTSIINLNPSDQVSLAALTDDDEIASSLQWSSSDIRIARVESDGTMTALQPGTVTIAASSGVSQANRTVHVTAVTSGQSFPDVPSTAWYYSSVQWLTGNHVASGYRNGLFGPADSVTRAQMVAFLANLARFEGDSTVDSSSSSTEATFPDISENAWYSSSAKWAASQGIASGYASGNFGPTDAVSRAQAAAFLMKYAIAHNNASAKSFTAASSTFKDVNSSAWYFTAVEWAASQGIVSGYGDGDFGPADQVSRAQLAAMCRKLDKILMQ</sequence>
<dbReference type="InterPro" id="IPR013378">
    <property type="entry name" value="InlB-like_B-rpt"/>
</dbReference>
<name>A0A848D628_9BIFI</name>
<dbReference type="InterPro" id="IPR042229">
    <property type="entry name" value="Listeria/Bacterioides_rpt_sf"/>
</dbReference>
<comment type="subcellular location">
    <subcellularLocation>
        <location evidence="1">Cell envelope</location>
    </subcellularLocation>
</comment>
<dbReference type="InterPro" id="IPR013783">
    <property type="entry name" value="Ig-like_fold"/>
</dbReference>